<keyword evidence="2" id="KW-1185">Reference proteome</keyword>
<accession>A0AAE4YCI4</accession>
<dbReference type="Proteomes" id="UP001193501">
    <property type="component" value="Unassembled WGS sequence"/>
</dbReference>
<evidence type="ECO:0000313" key="1">
    <source>
        <dbReference type="EMBL" id="NBZ87445.1"/>
    </source>
</evidence>
<dbReference type="RefSeq" id="WP_168774261.1">
    <property type="nucleotide sequence ID" value="NZ_JAABNR010000006.1"/>
</dbReference>
<organism evidence="1 2">
    <name type="scientific">Stagnihabitans tardus</name>
    <dbReference type="NCBI Taxonomy" id="2699202"/>
    <lineage>
        <taxon>Bacteria</taxon>
        <taxon>Pseudomonadati</taxon>
        <taxon>Pseudomonadota</taxon>
        <taxon>Alphaproteobacteria</taxon>
        <taxon>Rhodobacterales</taxon>
        <taxon>Paracoccaceae</taxon>
        <taxon>Stagnihabitans</taxon>
    </lineage>
</organism>
<comment type="caution">
    <text evidence="1">The sequence shown here is derived from an EMBL/GenBank/DDBJ whole genome shotgun (WGS) entry which is preliminary data.</text>
</comment>
<gene>
    <name evidence="1" type="ORF">GV832_07625</name>
</gene>
<name>A0AAE4YCI4_9RHOB</name>
<protein>
    <submittedName>
        <fullName evidence="1">Uncharacterized protein</fullName>
    </submittedName>
</protein>
<reference evidence="1" key="1">
    <citation type="submission" date="2020-01" db="EMBL/GenBank/DDBJ databases">
        <authorList>
            <person name="Chen W.-M."/>
        </authorList>
    </citation>
    <scope>NUCLEOTIDE SEQUENCE</scope>
    <source>
        <strain evidence="1">CYK-10</strain>
    </source>
</reference>
<sequence length="211" mass="22382">MAAILAALAQASGAQVACGPEGGYVYSQLLDDFTTSNTLSLVLWRDTRDARHRLGIDLAGLGRPTQPIYPIKNGWIASFHLGGEPLFSLVKAGIEAGSHVAAPTTYHDAWGAKLDALVTIDGLVNAGGRSILYEWGGDEAKPPPDEVIVTSTCANLIVNFQYGPRGRQWDSEETTRAYLETMDSLTEALGAGSRSTCTWVLTGCAEDQGGP</sequence>
<dbReference type="EMBL" id="JAABNR010000006">
    <property type="protein sequence ID" value="NBZ87445.1"/>
    <property type="molecule type" value="Genomic_DNA"/>
</dbReference>
<proteinExistence type="predicted"/>
<dbReference type="AlphaFoldDB" id="A0AAE4YCI4"/>
<evidence type="ECO:0000313" key="2">
    <source>
        <dbReference type="Proteomes" id="UP001193501"/>
    </source>
</evidence>